<sequence length="119" mass="12482">MKKLSRFIPVALTFAPVSAALAVTVQAPPAIATDLDDFFNLICTATNLLFTIIMILSVIILLYAAFLFLTGGGAEDKLSQARQYLTYAVIGIVVALLAKGLVLVVVNVVSGGSFTATTC</sequence>
<feature type="transmembrane region" description="Helical" evidence="1">
    <location>
        <begin position="48"/>
        <end position="72"/>
    </location>
</feature>
<keyword evidence="1" id="KW-0472">Membrane</keyword>
<keyword evidence="2" id="KW-0732">Signal</keyword>
<dbReference type="InterPro" id="IPR043993">
    <property type="entry name" value="T4SS_pilin"/>
</dbReference>
<dbReference type="AlphaFoldDB" id="A0A1G2PY54"/>
<comment type="caution">
    <text evidence="3">The sequence shown here is derived from an EMBL/GenBank/DDBJ whole genome shotgun (WGS) entry which is preliminary data.</text>
</comment>
<protein>
    <recommendedName>
        <fullName evidence="5">TrbC/VIRB2 family protein</fullName>
    </recommendedName>
</protein>
<proteinExistence type="predicted"/>
<accession>A0A1G2PY54</accession>
<evidence type="ECO:0000256" key="2">
    <source>
        <dbReference type="SAM" id="SignalP"/>
    </source>
</evidence>
<keyword evidence="1" id="KW-0812">Transmembrane</keyword>
<evidence type="ECO:0000313" key="4">
    <source>
        <dbReference type="Proteomes" id="UP000176951"/>
    </source>
</evidence>
<dbReference type="EMBL" id="MHSW01000008">
    <property type="protein sequence ID" value="OHA52522.1"/>
    <property type="molecule type" value="Genomic_DNA"/>
</dbReference>
<feature type="chain" id="PRO_5009583963" description="TrbC/VIRB2 family protein" evidence="2">
    <location>
        <begin position="20"/>
        <end position="119"/>
    </location>
</feature>
<organism evidence="3 4">
    <name type="scientific">Candidatus Terrybacteria bacterium RIFCSPLOWO2_01_FULL_40_23</name>
    <dbReference type="NCBI Taxonomy" id="1802366"/>
    <lineage>
        <taxon>Bacteria</taxon>
        <taxon>Candidatus Terryibacteriota</taxon>
    </lineage>
</organism>
<evidence type="ECO:0000256" key="1">
    <source>
        <dbReference type="SAM" id="Phobius"/>
    </source>
</evidence>
<name>A0A1G2PY54_9BACT</name>
<keyword evidence="1" id="KW-1133">Transmembrane helix</keyword>
<reference evidence="3 4" key="1">
    <citation type="journal article" date="2016" name="Nat. Commun.">
        <title>Thousands of microbial genomes shed light on interconnected biogeochemical processes in an aquifer system.</title>
        <authorList>
            <person name="Anantharaman K."/>
            <person name="Brown C.T."/>
            <person name="Hug L.A."/>
            <person name="Sharon I."/>
            <person name="Castelle C.J."/>
            <person name="Probst A.J."/>
            <person name="Thomas B.C."/>
            <person name="Singh A."/>
            <person name="Wilkins M.J."/>
            <person name="Karaoz U."/>
            <person name="Brodie E.L."/>
            <person name="Williams K.H."/>
            <person name="Hubbard S.S."/>
            <person name="Banfield J.F."/>
        </authorList>
    </citation>
    <scope>NUCLEOTIDE SEQUENCE [LARGE SCALE GENOMIC DNA]</scope>
</reference>
<dbReference type="Pfam" id="PF18895">
    <property type="entry name" value="T4SS_pilin"/>
    <property type="match status" value="1"/>
</dbReference>
<evidence type="ECO:0000313" key="3">
    <source>
        <dbReference type="EMBL" id="OHA52522.1"/>
    </source>
</evidence>
<feature type="transmembrane region" description="Helical" evidence="1">
    <location>
        <begin position="84"/>
        <end position="106"/>
    </location>
</feature>
<feature type="signal peptide" evidence="2">
    <location>
        <begin position="1"/>
        <end position="19"/>
    </location>
</feature>
<evidence type="ECO:0008006" key="5">
    <source>
        <dbReference type="Google" id="ProtNLM"/>
    </source>
</evidence>
<gene>
    <name evidence="3" type="ORF">A3A97_03850</name>
</gene>
<dbReference type="Proteomes" id="UP000176951">
    <property type="component" value="Unassembled WGS sequence"/>
</dbReference>